<dbReference type="GO" id="GO:0005829">
    <property type="term" value="C:cytosol"/>
    <property type="evidence" value="ECO:0007669"/>
    <property type="project" value="TreeGrafter"/>
</dbReference>
<dbReference type="Proteomes" id="UP000001520">
    <property type="component" value="Chromosome"/>
</dbReference>
<dbReference type="UniPathway" id="UPA00138"/>
<dbReference type="GO" id="GO:0006096">
    <property type="term" value="P:glycolytic process"/>
    <property type="evidence" value="ECO:0007669"/>
    <property type="project" value="UniProtKB-UniRule"/>
</dbReference>
<keyword evidence="4 8" id="KW-0963">Cytoplasm</keyword>
<keyword evidence="6 8" id="KW-0413">Isomerase</keyword>
<keyword evidence="11" id="KW-1185">Reference proteome</keyword>
<dbReference type="HAMAP" id="MF_00473">
    <property type="entry name" value="G6P_isomerase"/>
    <property type="match status" value="1"/>
</dbReference>
<dbReference type="Pfam" id="PF00342">
    <property type="entry name" value="PGI"/>
    <property type="match status" value="1"/>
</dbReference>
<evidence type="ECO:0000256" key="8">
    <source>
        <dbReference type="HAMAP-Rule" id="MF_00473"/>
    </source>
</evidence>
<feature type="active site" evidence="8">
    <location>
        <position position="311"/>
    </location>
</feature>
<dbReference type="AlphaFoldDB" id="D3PD23"/>
<dbReference type="GO" id="GO:0004347">
    <property type="term" value="F:glucose-6-phosphate isomerase activity"/>
    <property type="evidence" value="ECO:0007669"/>
    <property type="project" value="UniProtKB-UniRule"/>
</dbReference>
<accession>D3PD23</accession>
<dbReference type="UniPathway" id="UPA00109">
    <property type="reaction ID" value="UER00181"/>
</dbReference>
<dbReference type="PROSITE" id="PS00765">
    <property type="entry name" value="P_GLUCOSE_ISOMERASE_1"/>
    <property type="match status" value="1"/>
</dbReference>
<dbReference type="PROSITE" id="PS51463">
    <property type="entry name" value="P_GLUCOSE_ISOMERASE_3"/>
    <property type="match status" value="1"/>
</dbReference>
<dbReference type="FunFam" id="3.40.50.10490:FF:000016">
    <property type="entry name" value="Glucose-6-phosphate isomerase"/>
    <property type="match status" value="1"/>
</dbReference>
<dbReference type="KEGG" id="ddf:DEFDS_1026"/>
<protein>
    <recommendedName>
        <fullName evidence="8">Glucose-6-phosphate isomerase</fullName>
        <shortName evidence="8">GPI</shortName>
        <ecNumber evidence="8">5.3.1.9</ecNumber>
    </recommendedName>
    <alternativeName>
        <fullName evidence="8">Phosphoglucose isomerase</fullName>
        <shortName evidence="8">PGI</shortName>
    </alternativeName>
    <alternativeName>
        <fullName evidence="8">Phosphohexose isomerase</fullName>
        <shortName evidence="8">PHI</shortName>
    </alternativeName>
</protein>
<feature type="active site" evidence="8">
    <location>
        <position position="423"/>
    </location>
</feature>
<dbReference type="GO" id="GO:0048029">
    <property type="term" value="F:monosaccharide binding"/>
    <property type="evidence" value="ECO:0007669"/>
    <property type="project" value="TreeGrafter"/>
</dbReference>
<dbReference type="GO" id="GO:0006094">
    <property type="term" value="P:gluconeogenesis"/>
    <property type="evidence" value="ECO:0007669"/>
    <property type="project" value="UniProtKB-UniRule"/>
</dbReference>
<dbReference type="PRINTS" id="PR00662">
    <property type="entry name" value="G6PISOMERASE"/>
</dbReference>
<keyword evidence="5 8" id="KW-0324">Glycolysis</keyword>
<dbReference type="CDD" id="cd05016">
    <property type="entry name" value="SIS_PGI_2"/>
    <property type="match status" value="1"/>
</dbReference>
<evidence type="ECO:0000256" key="7">
    <source>
        <dbReference type="ARBA" id="ARBA00029321"/>
    </source>
</evidence>
<comment type="pathway">
    <text evidence="1 8 9">Carbohydrate degradation; glycolysis; D-glyceraldehyde 3-phosphate and glycerone phosphate from D-glucose: step 2/4.</text>
</comment>
<evidence type="ECO:0000256" key="1">
    <source>
        <dbReference type="ARBA" id="ARBA00004926"/>
    </source>
</evidence>
<evidence type="ECO:0000256" key="2">
    <source>
        <dbReference type="ARBA" id="ARBA00006604"/>
    </source>
</evidence>
<dbReference type="InterPro" id="IPR035476">
    <property type="entry name" value="SIS_PGI_1"/>
</dbReference>
<sequence>MPEILVDINYSLKKFVNNGLDENSLIDYKEKAQKGFLKLEQLHKSGKIGFPEVVNQDISVFKEFAKKNTGKYNDLVVIGIGGSSLGIEAIVESLLPFGYNALSFSERGGFPRIWVMDNVDPHKNRSILRHCQPEDTLVCVISKSGGTVETLFNFNKVYSWFIDNKVENIHDHLILITDPEKGFLRKYGKENGIKLFDIPENIGGRFSVLTSVGLVPLSLLGIEIEKLLEGAKHFLNNGIEKALYLAAVYLYFMDNKKCINVLMPYTSRLGKFSEWFSQLWAESLGKKNSNNGELINFGTTPLKSIGAIDQHSLLQLFKEGPNDKHFTFIEILNHIFDKKCKDTISKDLNHFKGVSTGELLDYELRATELVLRKAGRPTVKIVLDILDEFSLGYIIMMYMYIVSIIGLANDINPFDQPGVEEGKKYINGLLGREEYLEFKKAFEQDYIKIDEYII</sequence>
<dbReference type="CDD" id="cd05015">
    <property type="entry name" value="SIS_PGI_1"/>
    <property type="match status" value="1"/>
</dbReference>
<evidence type="ECO:0000313" key="10">
    <source>
        <dbReference type="EMBL" id="BAI80496.1"/>
    </source>
</evidence>
<dbReference type="InterPro" id="IPR046348">
    <property type="entry name" value="SIS_dom_sf"/>
</dbReference>
<evidence type="ECO:0000256" key="5">
    <source>
        <dbReference type="ARBA" id="ARBA00023152"/>
    </source>
</evidence>
<reference evidence="10 11" key="1">
    <citation type="journal article" date="2010" name="DNA Res.">
        <title>Bacterial lifestyle in a deep-sea hydrothermal vent chimney revealed by the genome sequence of the thermophilic bacterium Deferribacter desulfuricans SSM1.</title>
        <authorList>
            <person name="Takaki Y."/>
            <person name="Shimamura S."/>
            <person name="Nakagawa S."/>
            <person name="Fukuhara Y."/>
            <person name="Horikawa H."/>
            <person name="Ankai A."/>
            <person name="Harada T."/>
            <person name="Hosoyama A."/>
            <person name="Oguchi A."/>
            <person name="Fukui S."/>
            <person name="Fujita N."/>
            <person name="Takami H."/>
            <person name="Takai K."/>
        </authorList>
    </citation>
    <scope>NUCLEOTIDE SEQUENCE [LARGE SCALE GENOMIC DNA]</scope>
    <source>
        <strain evidence="11">DSM 14783 / JCM 11476 / NBRC 101012 / SSM1</strain>
    </source>
</reference>
<comment type="similarity">
    <text evidence="2 8 9">Belongs to the GPI family.</text>
</comment>
<dbReference type="PANTHER" id="PTHR11469">
    <property type="entry name" value="GLUCOSE-6-PHOSPHATE ISOMERASE"/>
    <property type="match status" value="1"/>
</dbReference>
<proteinExistence type="inferred from homology"/>
<dbReference type="eggNOG" id="COG0166">
    <property type="taxonomic scope" value="Bacteria"/>
</dbReference>
<dbReference type="InterPro" id="IPR035482">
    <property type="entry name" value="SIS_PGI_2"/>
</dbReference>
<evidence type="ECO:0000256" key="6">
    <source>
        <dbReference type="ARBA" id="ARBA00023235"/>
    </source>
</evidence>
<dbReference type="PROSITE" id="PS00174">
    <property type="entry name" value="P_GLUCOSE_ISOMERASE_2"/>
    <property type="match status" value="1"/>
</dbReference>
<comment type="function">
    <text evidence="8">Catalyzes the reversible isomerization of glucose-6-phosphate to fructose-6-phosphate.</text>
</comment>
<dbReference type="HOGENOM" id="CLU_037303_1_0_0"/>
<evidence type="ECO:0000313" key="11">
    <source>
        <dbReference type="Proteomes" id="UP000001520"/>
    </source>
</evidence>
<organism evidence="10 11">
    <name type="scientific">Deferribacter desulfuricans (strain DSM 14783 / JCM 11476 / NBRC 101012 / SSM1)</name>
    <dbReference type="NCBI Taxonomy" id="639282"/>
    <lineage>
        <taxon>Bacteria</taxon>
        <taxon>Pseudomonadati</taxon>
        <taxon>Deferribacterota</taxon>
        <taxon>Deferribacteres</taxon>
        <taxon>Deferribacterales</taxon>
        <taxon>Deferribacteraceae</taxon>
        <taxon>Deferribacter</taxon>
    </lineage>
</organism>
<dbReference type="PANTHER" id="PTHR11469:SF1">
    <property type="entry name" value="GLUCOSE-6-PHOSPHATE ISOMERASE"/>
    <property type="match status" value="1"/>
</dbReference>
<dbReference type="RefSeq" id="WP_013007743.1">
    <property type="nucleotide sequence ID" value="NC_013939.1"/>
</dbReference>
<dbReference type="GO" id="GO:0097367">
    <property type="term" value="F:carbohydrate derivative binding"/>
    <property type="evidence" value="ECO:0007669"/>
    <property type="project" value="InterPro"/>
</dbReference>
<dbReference type="OrthoDB" id="140919at2"/>
<dbReference type="InterPro" id="IPR001672">
    <property type="entry name" value="G6P_Isomerase"/>
</dbReference>
<gene>
    <name evidence="8 10" type="primary">pgi</name>
    <name evidence="10" type="ordered locus">DEFDS_1026</name>
</gene>
<dbReference type="InterPro" id="IPR018189">
    <property type="entry name" value="Phosphoglucose_isomerase_CS"/>
</dbReference>
<feature type="active site" description="Proton donor" evidence="8">
    <location>
        <position position="282"/>
    </location>
</feature>
<dbReference type="EC" id="5.3.1.9" evidence="8"/>
<comment type="subcellular location">
    <subcellularLocation>
        <location evidence="8">Cytoplasm</location>
    </subcellularLocation>
</comment>
<dbReference type="STRING" id="639282.DEFDS_1026"/>
<comment type="pathway">
    <text evidence="8">Carbohydrate biosynthesis; gluconeogenesis.</text>
</comment>
<evidence type="ECO:0000256" key="9">
    <source>
        <dbReference type="RuleBase" id="RU000612"/>
    </source>
</evidence>
<dbReference type="Gene3D" id="3.40.50.10490">
    <property type="entry name" value="Glucose-6-phosphate isomerase like protein, domain 1"/>
    <property type="match status" value="2"/>
</dbReference>
<name>D3PD23_DEFDS</name>
<dbReference type="EMBL" id="AP011529">
    <property type="protein sequence ID" value="BAI80496.1"/>
    <property type="molecule type" value="Genomic_DNA"/>
</dbReference>
<keyword evidence="3 8" id="KW-0312">Gluconeogenesis</keyword>
<dbReference type="GO" id="GO:0051156">
    <property type="term" value="P:glucose 6-phosphate metabolic process"/>
    <property type="evidence" value="ECO:0007669"/>
    <property type="project" value="TreeGrafter"/>
</dbReference>
<evidence type="ECO:0000256" key="3">
    <source>
        <dbReference type="ARBA" id="ARBA00022432"/>
    </source>
</evidence>
<dbReference type="SUPFAM" id="SSF53697">
    <property type="entry name" value="SIS domain"/>
    <property type="match status" value="1"/>
</dbReference>
<comment type="catalytic activity">
    <reaction evidence="7 8 9">
        <text>alpha-D-glucose 6-phosphate = beta-D-fructose 6-phosphate</text>
        <dbReference type="Rhea" id="RHEA:11816"/>
        <dbReference type="ChEBI" id="CHEBI:57634"/>
        <dbReference type="ChEBI" id="CHEBI:58225"/>
        <dbReference type="EC" id="5.3.1.9"/>
    </reaction>
</comment>
<evidence type="ECO:0000256" key="4">
    <source>
        <dbReference type="ARBA" id="ARBA00022490"/>
    </source>
</evidence>